<evidence type="ECO:0000256" key="1">
    <source>
        <dbReference type="SAM" id="Phobius"/>
    </source>
</evidence>
<evidence type="ECO:0000313" key="2">
    <source>
        <dbReference type="EMBL" id="OFC40036.1"/>
    </source>
</evidence>
<keyword evidence="1" id="KW-0472">Membrane</keyword>
<organism evidence="2 3">
    <name type="scientific">Acidithiobacillus caldus</name>
    <dbReference type="NCBI Taxonomy" id="33059"/>
    <lineage>
        <taxon>Bacteria</taxon>
        <taxon>Pseudomonadati</taxon>
        <taxon>Pseudomonadota</taxon>
        <taxon>Acidithiobacillia</taxon>
        <taxon>Acidithiobacillales</taxon>
        <taxon>Acidithiobacillaceae</taxon>
        <taxon>Acidithiobacillus</taxon>
    </lineage>
</organism>
<dbReference type="Proteomes" id="UP000175707">
    <property type="component" value="Unassembled WGS sequence"/>
</dbReference>
<gene>
    <name evidence="2" type="ORF">BAE30_16710</name>
</gene>
<feature type="transmembrane region" description="Helical" evidence="1">
    <location>
        <begin position="37"/>
        <end position="56"/>
    </location>
</feature>
<proteinExistence type="predicted"/>
<dbReference type="EMBL" id="LZYH01001176">
    <property type="protein sequence ID" value="OFC40036.1"/>
    <property type="molecule type" value="Genomic_DNA"/>
</dbReference>
<sequence length="274" mass="29941">MNNEKSAPLGAQRLVLPAPQRLRHRHMARISRLAGDLWYPHWPLSAVLMVLAGHALSRSFPTIRWGELAGHLGMVMAFLQSLLAIDLLVSAVGMLFRMRVAWIAALLSAAGSLAGRMRNLCPHLRGKPREPTLRELRRVLAAFEGEIADAIGDYIDDLLAVIRVAHQHVIEGMAFTALRLQLRQDSGSRGAQRLCSSDANRCFSVGEMVRVARRGVLGQKLLKSLPLVRLQFGVIGAEGEPGNFGYIKIRADDGAPVGHALLPGPGRRLVQAVE</sequence>
<evidence type="ECO:0000313" key="3">
    <source>
        <dbReference type="Proteomes" id="UP000175707"/>
    </source>
</evidence>
<comment type="caution">
    <text evidence="2">The sequence shown here is derived from an EMBL/GenBank/DDBJ whole genome shotgun (WGS) entry which is preliminary data.</text>
</comment>
<keyword evidence="1" id="KW-0812">Transmembrane</keyword>
<accession>A0A1E7YRR9</accession>
<name>A0A1E7YRR9_9PROT</name>
<keyword evidence="1" id="KW-1133">Transmembrane helix</keyword>
<dbReference type="AlphaFoldDB" id="A0A1E7YRR9"/>
<protein>
    <submittedName>
        <fullName evidence="2">Uncharacterized protein</fullName>
    </submittedName>
</protein>
<reference evidence="2 3" key="1">
    <citation type="submission" date="2016-06" db="EMBL/GenBank/DDBJ databases">
        <title>Gene turnover analysis identifies the evolutionary adaptation of the extremophile Acidithiobacillus caldus.</title>
        <authorList>
            <person name="Zhang X."/>
        </authorList>
    </citation>
    <scope>NUCLEOTIDE SEQUENCE [LARGE SCALE GENOMIC DNA]</scope>
    <source>
        <strain evidence="2 3">S1</strain>
    </source>
</reference>
<feature type="transmembrane region" description="Helical" evidence="1">
    <location>
        <begin position="100"/>
        <end position="117"/>
    </location>
</feature>
<feature type="transmembrane region" description="Helical" evidence="1">
    <location>
        <begin position="68"/>
        <end position="94"/>
    </location>
</feature>